<keyword evidence="2" id="KW-1185">Reference proteome</keyword>
<protein>
    <submittedName>
        <fullName evidence="1">Uncharacterized protein</fullName>
    </submittedName>
</protein>
<proteinExistence type="predicted"/>
<organism evidence="1 2">
    <name type="scientific">Botryotinia fuckeliana (strain B05.10)</name>
    <name type="common">Noble rot fungus</name>
    <name type="synonym">Botrytis cinerea</name>
    <dbReference type="NCBI Taxonomy" id="332648"/>
    <lineage>
        <taxon>Eukaryota</taxon>
        <taxon>Fungi</taxon>
        <taxon>Dikarya</taxon>
        <taxon>Ascomycota</taxon>
        <taxon>Pezizomycotina</taxon>
        <taxon>Leotiomycetes</taxon>
        <taxon>Helotiales</taxon>
        <taxon>Sclerotiniaceae</taxon>
        <taxon>Botrytis</taxon>
    </lineage>
</organism>
<sequence>MPPTPLEPLLAAEAPPVRTRKGWIRCGCCSKVFLTMILAIVLSMYLALPSLTPTPPGHVAVISPFEIHTITDFLAAAKSGIMPGNRKTELPLMPEEVVKNLSTDYAEWAPEPFKSQLSSESAFVFFPAASPLARIAMAASGMSDILRAALDSLSIERNLDMMKKRIWHGMSPIPPARWKSMGLSKLDNVEVALSQIQLIVDVFDYLHTPRVQGRLRDIYNHIWFEFDILQDVLDAVEVSNGRSKPVYNLPALWQEYIQSYLFENMAFQSRSFIFTNLLPLYNATRSEFFNQSRPAFDEAEVTPIPQHHFRVLNSILDLYIETEFHVVPHTVGFVYRHEPGNVTGLLSEDESSWKKNNAIYESLQTARRQDFQLDYQRKTKEATETRVANDKNFPFGKKQEALQPIWDILDRADAHQTAQPQILTPSKVEEEGWVRELSSIDKFGYVIYKMSKGQNEEEWKSFLDRLEVGLDSGWEDMVGVENVRQKVTLHWIDGPDESIFEDDFADAREHFQSMVVSQSVPVNFSTTTFLVVDSASFSSFGSIPESSNRGFLNVVSAEFDPASNLIEGYNGAFKIIDQLVWTELYPLVEYFKCASLDAFWELARNRPSELYIGATAETSKFKERTGIL</sequence>
<dbReference type="RefSeq" id="XP_024553267.1">
    <property type="nucleotide sequence ID" value="XM_024697452.1"/>
</dbReference>
<dbReference type="AlphaFoldDB" id="A0A384K521"/>
<dbReference type="EMBL" id="CP009819">
    <property type="protein sequence ID" value="ATZ57637.1"/>
    <property type="molecule type" value="Genomic_DNA"/>
</dbReference>
<dbReference type="KEGG" id="bfu:BCIN_15g01930"/>
<reference evidence="1 2" key="2">
    <citation type="journal article" date="2012" name="Eukaryot. Cell">
        <title>Genome update of Botrytis cinerea strains B05.10 and T4.</title>
        <authorList>
            <person name="Staats M."/>
            <person name="van Kan J.A."/>
        </authorList>
    </citation>
    <scope>NUCLEOTIDE SEQUENCE [LARGE SCALE GENOMIC DNA]</scope>
    <source>
        <strain evidence="1 2">B05.10</strain>
    </source>
</reference>
<name>A0A384K521_BOTFB</name>
<dbReference type="Proteomes" id="UP000001798">
    <property type="component" value="Chromosome 15"/>
</dbReference>
<dbReference type="VEuPathDB" id="FungiDB:Bcin15g01930"/>
<reference evidence="1 2" key="3">
    <citation type="journal article" date="2017" name="Mol. Plant Pathol.">
        <title>A gapless genome sequence of the fungus Botrytis cinerea.</title>
        <authorList>
            <person name="Van Kan J.A."/>
            <person name="Stassen J.H."/>
            <person name="Mosbach A."/>
            <person name="Van Der Lee T.A."/>
            <person name="Faino L."/>
            <person name="Farmer A.D."/>
            <person name="Papasotiriou D.G."/>
            <person name="Zhou S."/>
            <person name="Seidl M.F."/>
            <person name="Cottam E."/>
            <person name="Edel D."/>
            <person name="Hahn M."/>
            <person name="Schwartz D.C."/>
            <person name="Dietrich R.A."/>
            <person name="Widdison S."/>
            <person name="Scalliet G."/>
        </authorList>
    </citation>
    <scope>NUCLEOTIDE SEQUENCE [LARGE SCALE GENOMIC DNA]</scope>
    <source>
        <strain evidence="1 2">B05.10</strain>
    </source>
</reference>
<dbReference type="GeneID" id="5430012"/>
<dbReference type="OrthoDB" id="3437405at2759"/>
<evidence type="ECO:0000313" key="2">
    <source>
        <dbReference type="Proteomes" id="UP000001798"/>
    </source>
</evidence>
<gene>
    <name evidence="1" type="ORF">BCIN_15g01930</name>
</gene>
<evidence type="ECO:0000313" key="1">
    <source>
        <dbReference type="EMBL" id="ATZ57637.1"/>
    </source>
</evidence>
<reference evidence="1 2" key="1">
    <citation type="journal article" date="2011" name="PLoS Genet.">
        <title>Genomic analysis of the necrotrophic fungal pathogens Sclerotinia sclerotiorum and Botrytis cinerea.</title>
        <authorList>
            <person name="Amselem J."/>
            <person name="Cuomo C.A."/>
            <person name="van Kan J.A."/>
            <person name="Viaud M."/>
            <person name="Benito E.P."/>
            <person name="Couloux A."/>
            <person name="Coutinho P.M."/>
            <person name="de Vries R.P."/>
            <person name="Dyer P.S."/>
            <person name="Fillinger S."/>
            <person name="Fournier E."/>
            <person name="Gout L."/>
            <person name="Hahn M."/>
            <person name="Kohn L."/>
            <person name="Lapalu N."/>
            <person name="Plummer K.M."/>
            <person name="Pradier J.M."/>
            <person name="Quevillon E."/>
            <person name="Sharon A."/>
            <person name="Simon A."/>
            <person name="ten Have A."/>
            <person name="Tudzynski B."/>
            <person name="Tudzynski P."/>
            <person name="Wincker P."/>
            <person name="Andrew M."/>
            <person name="Anthouard V."/>
            <person name="Beever R.E."/>
            <person name="Beffa R."/>
            <person name="Benoit I."/>
            <person name="Bouzid O."/>
            <person name="Brault B."/>
            <person name="Chen Z."/>
            <person name="Choquer M."/>
            <person name="Collemare J."/>
            <person name="Cotton P."/>
            <person name="Danchin E.G."/>
            <person name="Da Silva C."/>
            <person name="Gautier A."/>
            <person name="Giraud C."/>
            <person name="Giraud T."/>
            <person name="Gonzalez C."/>
            <person name="Grossetete S."/>
            <person name="Guldener U."/>
            <person name="Henrissat B."/>
            <person name="Howlett B.J."/>
            <person name="Kodira C."/>
            <person name="Kretschmer M."/>
            <person name="Lappartient A."/>
            <person name="Leroch M."/>
            <person name="Levis C."/>
            <person name="Mauceli E."/>
            <person name="Neuveglise C."/>
            <person name="Oeser B."/>
            <person name="Pearson M."/>
            <person name="Poulain J."/>
            <person name="Poussereau N."/>
            <person name="Quesneville H."/>
            <person name="Rascle C."/>
            <person name="Schumacher J."/>
            <person name="Segurens B."/>
            <person name="Sexton A."/>
            <person name="Silva E."/>
            <person name="Sirven C."/>
            <person name="Soanes D.M."/>
            <person name="Talbot N.J."/>
            <person name="Templeton M."/>
            <person name="Yandava C."/>
            <person name="Yarden O."/>
            <person name="Zeng Q."/>
            <person name="Rollins J.A."/>
            <person name="Lebrun M.H."/>
            <person name="Dickman M."/>
        </authorList>
    </citation>
    <scope>NUCLEOTIDE SEQUENCE [LARGE SCALE GENOMIC DNA]</scope>
    <source>
        <strain evidence="1 2">B05.10</strain>
    </source>
</reference>
<accession>A0A384K521</accession>